<dbReference type="AlphaFoldDB" id="A0A371HW01"/>
<dbReference type="PANTHER" id="PTHR33223:SF3">
    <property type="match status" value="1"/>
</dbReference>
<reference evidence="3" key="1">
    <citation type="submission" date="2018-05" db="EMBL/GenBank/DDBJ databases">
        <title>Draft genome of Mucuna pruriens seed.</title>
        <authorList>
            <person name="Nnadi N.E."/>
            <person name="Vos R."/>
            <person name="Hasami M.H."/>
            <person name="Devisetty U.K."/>
            <person name="Aguiy J.C."/>
        </authorList>
    </citation>
    <scope>NUCLEOTIDE SEQUENCE [LARGE SCALE GENOMIC DNA]</scope>
    <source>
        <strain evidence="3">JCA_2017</strain>
    </source>
</reference>
<dbReference type="Pfam" id="PF03732">
    <property type="entry name" value="Retrotrans_gag"/>
    <property type="match status" value="1"/>
</dbReference>
<gene>
    <name evidence="3" type="ORF">CR513_08988</name>
</gene>
<accession>A0A371HW01</accession>
<feature type="non-terminal residue" evidence="3">
    <location>
        <position position="1"/>
    </location>
</feature>
<name>A0A371HW01_MUCPR</name>
<keyword evidence="4" id="KW-1185">Reference proteome</keyword>
<dbReference type="PANTHER" id="PTHR33223">
    <property type="entry name" value="CCHC-TYPE DOMAIN-CONTAINING PROTEIN"/>
    <property type="match status" value="1"/>
</dbReference>
<evidence type="ECO:0000259" key="2">
    <source>
        <dbReference type="Pfam" id="PF03732"/>
    </source>
</evidence>
<evidence type="ECO:0000313" key="3">
    <source>
        <dbReference type="EMBL" id="RDY06960.1"/>
    </source>
</evidence>
<protein>
    <recommendedName>
        <fullName evidence="2">Retrotransposon gag domain-containing protein</fullName>
    </recommendedName>
</protein>
<feature type="region of interest" description="Disordered" evidence="1">
    <location>
        <begin position="79"/>
        <end position="108"/>
    </location>
</feature>
<evidence type="ECO:0000313" key="4">
    <source>
        <dbReference type="Proteomes" id="UP000257109"/>
    </source>
</evidence>
<evidence type="ECO:0000256" key="1">
    <source>
        <dbReference type="SAM" id="MobiDB-lite"/>
    </source>
</evidence>
<dbReference type="EMBL" id="QJKJ01001575">
    <property type="protein sequence ID" value="RDY06960.1"/>
    <property type="molecule type" value="Genomic_DNA"/>
</dbReference>
<feature type="domain" description="Retrotransposon gag" evidence="2">
    <location>
        <begin position="2"/>
        <end position="51"/>
    </location>
</feature>
<dbReference type="OrthoDB" id="1305902at2759"/>
<organism evidence="3 4">
    <name type="scientific">Mucuna pruriens</name>
    <name type="common">Velvet bean</name>
    <name type="synonym">Dolichos pruriens</name>
    <dbReference type="NCBI Taxonomy" id="157652"/>
    <lineage>
        <taxon>Eukaryota</taxon>
        <taxon>Viridiplantae</taxon>
        <taxon>Streptophyta</taxon>
        <taxon>Embryophyta</taxon>
        <taxon>Tracheophyta</taxon>
        <taxon>Spermatophyta</taxon>
        <taxon>Magnoliopsida</taxon>
        <taxon>eudicotyledons</taxon>
        <taxon>Gunneridae</taxon>
        <taxon>Pentapetalae</taxon>
        <taxon>rosids</taxon>
        <taxon>fabids</taxon>
        <taxon>Fabales</taxon>
        <taxon>Fabaceae</taxon>
        <taxon>Papilionoideae</taxon>
        <taxon>50 kb inversion clade</taxon>
        <taxon>NPAAA clade</taxon>
        <taxon>indigoferoid/millettioid clade</taxon>
        <taxon>Phaseoleae</taxon>
        <taxon>Mucuna</taxon>
    </lineage>
</organism>
<proteinExistence type="predicted"/>
<dbReference type="Proteomes" id="UP000257109">
    <property type="component" value="Unassembled WGS sequence"/>
</dbReference>
<dbReference type="InterPro" id="IPR005162">
    <property type="entry name" value="Retrotrans_gag_dom"/>
</dbReference>
<comment type="caution">
    <text evidence="3">The sequence shown here is derived from an EMBL/GenBank/DDBJ whole genome shotgun (WGS) entry which is preliminary data.</text>
</comment>
<sequence>MFLENFFLASRTVTIRKEICRIHQHSGETLHEYWERFNKLCATCLHHQISEYLLLYFANDGQEHDRCDKWGSDEMNLVDLSPPSQSQPRRVVPARPLRSRTSRPCGPATQSKVAQLHCLRWQPSSAPKANSAATSLRGEACNARCRIRTERPKVGRGDHLAGHRTLLNLILSDLANRGSLDGQNPSGSKAPNLEHGKQYAIVRD</sequence>